<evidence type="ECO:0000256" key="8">
    <source>
        <dbReference type="PROSITE-ProRule" id="PRU00146"/>
    </source>
</evidence>
<evidence type="ECO:0000256" key="1">
    <source>
        <dbReference type="ARBA" id="ARBA00004123"/>
    </source>
</evidence>
<dbReference type="GO" id="GO:0016055">
    <property type="term" value="P:Wnt signaling pathway"/>
    <property type="evidence" value="ECO:0007669"/>
    <property type="project" value="UniProtKB-KW"/>
</dbReference>
<feature type="region of interest" description="Disordered" evidence="9">
    <location>
        <begin position="390"/>
        <end position="409"/>
    </location>
</feature>
<dbReference type="PANTHER" id="PTHR23194:SF16">
    <property type="entry name" value="PROTEIN PYGOPUS"/>
    <property type="match status" value="1"/>
</dbReference>
<evidence type="ECO:0000259" key="10">
    <source>
        <dbReference type="PROSITE" id="PS50016"/>
    </source>
</evidence>
<evidence type="ECO:0000256" key="9">
    <source>
        <dbReference type="SAM" id="MobiDB-lite"/>
    </source>
</evidence>
<dbReference type="CDD" id="cd15637">
    <property type="entry name" value="PHD_dPYGO"/>
    <property type="match status" value="1"/>
</dbReference>
<dbReference type="PROSITE" id="PS50016">
    <property type="entry name" value="ZF_PHD_2"/>
    <property type="match status" value="1"/>
</dbReference>
<keyword evidence="6" id="KW-0539">Nucleus</keyword>
<evidence type="ECO:0000256" key="4">
    <source>
        <dbReference type="ARBA" id="ARBA00022771"/>
    </source>
</evidence>
<feature type="region of interest" description="Disordered" evidence="9">
    <location>
        <begin position="58"/>
        <end position="108"/>
    </location>
</feature>
<feature type="region of interest" description="Disordered" evidence="9">
    <location>
        <begin position="260"/>
        <end position="295"/>
    </location>
</feature>
<feature type="compositionally biased region" description="Pro residues" evidence="9">
    <location>
        <begin position="92"/>
        <end position="107"/>
    </location>
</feature>
<dbReference type="InterPro" id="IPR019787">
    <property type="entry name" value="Znf_PHD-finger"/>
</dbReference>
<organism evidence="11">
    <name type="scientific">Melanaphis sacchari</name>
    <dbReference type="NCBI Taxonomy" id="742174"/>
    <lineage>
        <taxon>Eukaryota</taxon>
        <taxon>Metazoa</taxon>
        <taxon>Ecdysozoa</taxon>
        <taxon>Arthropoda</taxon>
        <taxon>Hexapoda</taxon>
        <taxon>Insecta</taxon>
        <taxon>Pterygota</taxon>
        <taxon>Neoptera</taxon>
        <taxon>Paraneoptera</taxon>
        <taxon>Hemiptera</taxon>
        <taxon>Sternorrhyncha</taxon>
        <taxon>Aphidomorpha</taxon>
        <taxon>Aphidoidea</taxon>
        <taxon>Aphididae</taxon>
        <taxon>Aphidini</taxon>
        <taxon>Melanaphis</taxon>
    </lineage>
</organism>
<dbReference type="InterPro" id="IPR011011">
    <property type="entry name" value="Znf_FYVE_PHD"/>
</dbReference>
<evidence type="ECO:0000256" key="6">
    <source>
        <dbReference type="ARBA" id="ARBA00023242"/>
    </source>
</evidence>
<keyword evidence="4 8" id="KW-0863">Zinc-finger</keyword>
<comment type="function">
    <text evidence="7">Involved in signal transduction through the Wnt pathway.</text>
</comment>
<accession>A0A2H8TMM1</accession>
<dbReference type="PANTHER" id="PTHR23194">
    <property type="entry name" value="PYGOPUS"/>
    <property type="match status" value="1"/>
</dbReference>
<keyword evidence="3" id="KW-0479">Metal-binding</keyword>
<dbReference type="InterPro" id="IPR013083">
    <property type="entry name" value="Znf_RING/FYVE/PHD"/>
</dbReference>
<reference evidence="11" key="1">
    <citation type="submission" date="2017-10" db="EMBL/GenBank/DDBJ databases">
        <title>Transcriptome Assembly of Sugarcane Aphid Adults.</title>
        <authorList>
            <person name="Scully E.D."/>
            <person name="Palmer N.A."/>
            <person name="Geib S.M."/>
            <person name="Sarath G."/>
            <person name="Sattler S.E."/>
        </authorList>
    </citation>
    <scope>NUCLEOTIDE SEQUENCE</scope>
    <source>
        <tissue evidence="11">Whole body</tissue>
    </source>
</reference>
<dbReference type="AlphaFoldDB" id="A0A2H8TMM1"/>
<sequence length="505" mass="54225">MSHNMGGMAPYVTLPRGRNQMAYYNQCQDMPPHMQRGHCYPDDFNKMGGPCSMLPMGNEFKSPMMTPDPPPPPPAKKKRRTSNAATVTNHAPQPPPPSPQDLLPPPLTGYGDTIVASNPFDDTPPPQVMNTNHMNRQMMNSRPMMSGSPCHQMGGSPMNCGPPMGSPMGGPCGSSPHRNPMVCGPPMMSCGAPGNSPHALSMNRSPSAMGSPHMVPNMRGNSPMECAAMVKPSLNCASPMGSPIPQNTNMNIHPPMSSPMTMGPSPLNGHPNSGPGGSPMMMGRGGPSPLTNSPMSMNMPVSSADMNDMSPHMSVDNNGCPVRGPPCPGSNNMTSVSMACRQPMSNQQCNSMPGPSNMMNCPRGMPCPQMMRGPPQPSEQHRLMSPMMHHSQIPNSQQPGGYGPGPNSKPMPVSAGKIYPHDQPMVFNPQNPNAPPIYPCGNCHKEVHDNDQAVLCESGCNFWFHRVCTGLMEPAFQLLTAEVYAEWVCDKCLQTKNIPLVKYKP</sequence>
<dbReference type="InterPro" id="IPR019786">
    <property type="entry name" value="Zinc_finger_PHD-type_CS"/>
</dbReference>
<dbReference type="InterPro" id="IPR052475">
    <property type="entry name" value="Wnt_Signal_Transd_Protein"/>
</dbReference>
<evidence type="ECO:0000256" key="7">
    <source>
        <dbReference type="ARBA" id="ARBA00037400"/>
    </source>
</evidence>
<evidence type="ECO:0000313" key="11">
    <source>
        <dbReference type="EMBL" id="MBW15406.1"/>
    </source>
</evidence>
<evidence type="ECO:0000256" key="5">
    <source>
        <dbReference type="ARBA" id="ARBA00022833"/>
    </source>
</evidence>
<keyword evidence="5" id="KW-0862">Zinc</keyword>
<protein>
    <submittedName>
        <fullName evidence="11">Protein pygopus</fullName>
    </submittedName>
</protein>
<gene>
    <name evidence="11" type="primary">pygo_3</name>
</gene>
<dbReference type="OrthoDB" id="270215at2759"/>
<dbReference type="FunFam" id="3.30.40.10:FF:000107">
    <property type="entry name" value="pygopus homolog 1"/>
    <property type="match status" value="1"/>
</dbReference>
<dbReference type="SUPFAM" id="SSF57903">
    <property type="entry name" value="FYVE/PHD zinc finger"/>
    <property type="match status" value="1"/>
</dbReference>
<evidence type="ECO:0000256" key="2">
    <source>
        <dbReference type="ARBA" id="ARBA00022687"/>
    </source>
</evidence>
<dbReference type="GO" id="GO:0008270">
    <property type="term" value="F:zinc ion binding"/>
    <property type="evidence" value="ECO:0007669"/>
    <property type="project" value="UniProtKB-KW"/>
</dbReference>
<dbReference type="Gene3D" id="3.30.40.10">
    <property type="entry name" value="Zinc/RING finger domain, C3HC4 (zinc finger)"/>
    <property type="match status" value="1"/>
</dbReference>
<dbReference type="GO" id="GO:0005634">
    <property type="term" value="C:nucleus"/>
    <property type="evidence" value="ECO:0007669"/>
    <property type="project" value="UniProtKB-SubCell"/>
</dbReference>
<name>A0A2H8TMM1_9HEMI</name>
<comment type="subcellular location">
    <subcellularLocation>
        <location evidence="1">Nucleus</location>
    </subcellularLocation>
</comment>
<dbReference type="PROSITE" id="PS01359">
    <property type="entry name" value="ZF_PHD_1"/>
    <property type="match status" value="1"/>
</dbReference>
<dbReference type="SMART" id="SM00249">
    <property type="entry name" value="PHD"/>
    <property type="match status" value="1"/>
</dbReference>
<feature type="compositionally biased region" description="Polar residues" evidence="9">
    <location>
        <begin position="82"/>
        <end position="91"/>
    </location>
</feature>
<feature type="domain" description="PHD-type" evidence="10">
    <location>
        <begin position="437"/>
        <end position="495"/>
    </location>
</feature>
<keyword evidence="2" id="KW-0879">Wnt signaling pathway</keyword>
<dbReference type="InterPro" id="IPR001965">
    <property type="entry name" value="Znf_PHD"/>
</dbReference>
<proteinExistence type="predicted"/>
<evidence type="ECO:0000256" key="3">
    <source>
        <dbReference type="ARBA" id="ARBA00022723"/>
    </source>
</evidence>
<dbReference type="EMBL" id="GFXV01003601">
    <property type="protein sequence ID" value="MBW15406.1"/>
    <property type="molecule type" value="Transcribed_RNA"/>
</dbReference>